<keyword evidence="6" id="KW-1185">Reference proteome</keyword>
<evidence type="ECO:0000256" key="2">
    <source>
        <dbReference type="SAM" id="Coils"/>
    </source>
</evidence>
<evidence type="ECO:0000256" key="3">
    <source>
        <dbReference type="SAM" id="MobiDB-lite"/>
    </source>
</evidence>
<dbReference type="EMBL" id="CDMY01000251">
    <property type="protein sequence ID" value="CEL96993.1"/>
    <property type="molecule type" value="Genomic_DNA"/>
</dbReference>
<evidence type="ECO:0000313" key="5">
    <source>
        <dbReference type="EMBL" id="CEL96993.1"/>
    </source>
</evidence>
<dbReference type="AlphaFoldDB" id="A0A0G4EKD5"/>
<evidence type="ECO:0000313" key="6">
    <source>
        <dbReference type="Proteomes" id="UP000041254"/>
    </source>
</evidence>
<dbReference type="PANTHER" id="PTHR46518:SF1">
    <property type="entry name" value="OUTER DYNEIN ARM-DOCKING COMPLEX SUBUNIT 3"/>
    <property type="match status" value="1"/>
</dbReference>
<dbReference type="GO" id="GO:0036158">
    <property type="term" value="P:outer dynein arm assembly"/>
    <property type="evidence" value="ECO:0007669"/>
    <property type="project" value="InterPro"/>
</dbReference>
<protein>
    <recommendedName>
        <fullName evidence="4">ODAD1 central coiled coil region domain-containing protein</fullName>
    </recommendedName>
</protein>
<feature type="region of interest" description="Disordered" evidence="3">
    <location>
        <begin position="473"/>
        <end position="499"/>
    </location>
</feature>
<organism evidence="5 6">
    <name type="scientific">Vitrella brassicaformis (strain CCMP3155)</name>
    <dbReference type="NCBI Taxonomy" id="1169540"/>
    <lineage>
        <taxon>Eukaryota</taxon>
        <taxon>Sar</taxon>
        <taxon>Alveolata</taxon>
        <taxon>Colpodellida</taxon>
        <taxon>Vitrellaceae</taxon>
        <taxon>Vitrella</taxon>
    </lineage>
</organism>
<name>A0A0G4EKD5_VITBC</name>
<feature type="domain" description="ODAD1 central coiled coil region" evidence="4">
    <location>
        <begin position="123"/>
        <end position="401"/>
    </location>
</feature>
<dbReference type="InParanoid" id="A0A0G4EKD5"/>
<reference evidence="5 6" key="1">
    <citation type="submission" date="2014-11" db="EMBL/GenBank/DDBJ databases">
        <authorList>
            <person name="Zhu J."/>
            <person name="Qi W."/>
            <person name="Song R."/>
        </authorList>
    </citation>
    <scope>NUCLEOTIDE SEQUENCE [LARGE SCALE GENOMIC DNA]</scope>
</reference>
<dbReference type="GO" id="GO:0035253">
    <property type="term" value="C:ciliary rootlet"/>
    <property type="evidence" value="ECO:0007669"/>
    <property type="project" value="TreeGrafter"/>
</dbReference>
<keyword evidence="1 2" id="KW-0175">Coiled coil</keyword>
<dbReference type="PhylomeDB" id="A0A0G4EKD5"/>
<dbReference type="GO" id="GO:0036064">
    <property type="term" value="C:ciliary basal body"/>
    <property type="evidence" value="ECO:0007669"/>
    <property type="project" value="TreeGrafter"/>
</dbReference>
<dbReference type="PANTHER" id="PTHR46518">
    <property type="entry name" value="COILED-COIL DOMAIN-CONTAINING PROTEIN 151"/>
    <property type="match status" value="1"/>
</dbReference>
<dbReference type="VEuPathDB" id="CryptoDB:Vbra_12142"/>
<feature type="compositionally biased region" description="Acidic residues" evidence="3">
    <location>
        <begin position="477"/>
        <end position="495"/>
    </location>
</feature>
<accession>A0A0G4EKD5</accession>
<evidence type="ECO:0000259" key="4">
    <source>
        <dbReference type="Pfam" id="PF21773"/>
    </source>
</evidence>
<dbReference type="GO" id="GO:0003341">
    <property type="term" value="P:cilium movement"/>
    <property type="evidence" value="ECO:0007669"/>
    <property type="project" value="InterPro"/>
</dbReference>
<dbReference type="OMA" id="MEREMYQ"/>
<feature type="coiled-coil region" evidence="2">
    <location>
        <begin position="1"/>
        <end position="110"/>
    </location>
</feature>
<dbReference type="InterPro" id="IPR033192">
    <property type="entry name" value="ODAD3"/>
</dbReference>
<proteinExistence type="predicted"/>
<dbReference type="InterPro" id="IPR049258">
    <property type="entry name" value="ODAD1_CC"/>
</dbReference>
<sequence>MATDEQQLEELQRRFHLMEGERKMTYEAAQQTLKQNKDTIKTLKEEAKTLRLAVTDLKKSTLPPENVQLTQKREELATSKTRLDLTRDENAKLHSELKILTDKLKELELNARRPTSDDSPHMKQIRIFENRLDKAMIKYNEAQSIRKTYEQIVKRLKDERVGFDHQLAAIEKSLKAKEHDYEELLLLSHDANHAKDMAQAELHRFEQSVIEERQQREKEVQEKKTLVQARVEMNQRLEQREREKKLQQEADRAGKEALQTTQAVSELAAGVSHAEAEDERQRMQDFEEAFRRIKEATGVSDVNEVIQKFLTQEETQNNLLNLTKENQARIDQLQEERARLRAKLEEMKFSSSGMEQRRQAVDDYEAQLNEANSRCERARVKYERVAKILVDATAGIDHLAEFLQPIKLDREAPETAAPGAARNVEDTLVTCDLKLTKLLALTNMEPQGPPPGLLETAKMESALSSMAQSIRVRLPEADADEDRDEDEYEDELDEEVWNRKHVKYNSQQLLEKQQKKLKKKIKGSKPRKE</sequence>
<dbReference type="Pfam" id="PF21773">
    <property type="entry name" value="ODAD1_CC"/>
    <property type="match status" value="1"/>
</dbReference>
<feature type="coiled-coil region" evidence="2">
    <location>
        <begin position="195"/>
        <end position="381"/>
    </location>
</feature>
<dbReference type="STRING" id="1169540.A0A0G4EKD5"/>
<dbReference type="GO" id="GO:0097542">
    <property type="term" value="C:ciliary tip"/>
    <property type="evidence" value="ECO:0007669"/>
    <property type="project" value="TreeGrafter"/>
</dbReference>
<gene>
    <name evidence="5" type="ORF">Vbra_12142</name>
</gene>
<dbReference type="SUPFAM" id="SSF57997">
    <property type="entry name" value="Tropomyosin"/>
    <property type="match status" value="1"/>
</dbReference>
<evidence type="ECO:0000256" key="1">
    <source>
        <dbReference type="ARBA" id="ARBA00023054"/>
    </source>
</evidence>
<dbReference type="Proteomes" id="UP000041254">
    <property type="component" value="Unassembled WGS sequence"/>
</dbReference>
<dbReference type="OrthoDB" id="10255247at2759"/>